<protein>
    <submittedName>
        <fullName evidence="3">Uncharacterized protein</fullName>
    </submittedName>
</protein>
<dbReference type="AlphaFoldDB" id="A0A381PPT2"/>
<keyword evidence="2" id="KW-1133">Transmembrane helix</keyword>
<accession>A0A381PPT2</accession>
<dbReference type="InterPro" id="IPR013783">
    <property type="entry name" value="Ig-like_fold"/>
</dbReference>
<evidence type="ECO:0000256" key="2">
    <source>
        <dbReference type="SAM" id="Phobius"/>
    </source>
</evidence>
<sequence length="839" mass="87614">MEASLAGGVAARHCLTLLLALLVAAALAGETDAAEVEAALYLKGDADSQSDGELDPLTPGSEIYSRAPVNNTPGASYIEVAEWASPVLEFEANTSGTWTGEVVAHSSADINIQLQFSLLVNGEIVDQFETSNEQVSMNGDVELSGSGSLPAQTFPTSGFKLRIESRWSYSGQPPPLSPEANPELRYGSTSEDNYDGHLVLLVDHVRATLDGNPAHDSAARQVAVHTLVEDAFGAEWLPEEKQAYTLRMGPAGASQWDATTDRITDEDSRLVVKFVWSYDGQEVPPGDNDYNLHLSFSDMLSEVGWDFSFSTSLYVAPVPDIELSGSTTGTVAPGGSRIYSVTATNTGNGDDTFRFSTELTVPGWDAALDTSALSLEAGQSQTVKLTITAPDDAGNGDPDGTRLTAVADSDSGIHDSLEFSTSVVVPPPDWSFSLVAEPNDDWDGTYYLIRDRASVTVTLTLTNQGNQNNDFSLQTLVSPVGAFSATVQPSYVSSVAPGGSEQMIVQIAVMEDFLGSTGVVTIEASGGGNEVERADLDLRLEQSGSLNLGTSNLQLSAEQSGSAHHTLIVANSGPPLQVYFTVSGLTTTDAPAVGWVSFIDREGSPITGDSPQVMLLLLGTEQVTLEITVPANGEAGEYVLEVWMLNQEHKRISEKHTFTVTATAASEVTSSNLFLYGIMAVLFAGIAGGGYWYLSRSDDDDDDDDEPGVDVELPAVAAATTGPVAAATTAPLEAAPAAVAAVGPVAAEPGPVAAIPAVSPVEAVQPAVVEAVAAAPVAVQPVAAQAVAAAPVPVEAQPVIAQPVVAQPVVAEAVAVEPVAAQPVIVKAQPLEEEEMEFE</sequence>
<evidence type="ECO:0000256" key="1">
    <source>
        <dbReference type="SAM" id="MobiDB-lite"/>
    </source>
</evidence>
<feature type="region of interest" description="Disordered" evidence="1">
    <location>
        <begin position="47"/>
        <end position="66"/>
    </location>
</feature>
<dbReference type="EMBL" id="UINC01001013">
    <property type="protein sequence ID" value="SUZ67483.1"/>
    <property type="molecule type" value="Genomic_DNA"/>
</dbReference>
<keyword evidence="2" id="KW-0812">Transmembrane</keyword>
<keyword evidence="2" id="KW-0472">Membrane</keyword>
<dbReference type="PANTHER" id="PTHR39198:SF1">
    <property type="entry name" value="ALPHA-GALACTOSIDASE NEW3 DOMAIN-CONTAINING PROTEIN"/>
    <property type="match status" value="1"/>
</dbReference>
<dbReference type="Gene3D" id="2.60.40.10">
    <property type="entry name" value="Immunoglobulins"/>
    <property type="match status" value="1"/>
</dbReference>
<organism evidence="3">
    <name type="scientific">marine metagenome</name>
    <dbReference type="NCBI Taxonomy" id="408172"/>
    <lineage>
        <taxon>unclassified sequences</taxon>
        <taxon>metagenomes</taxon>
        <taxon>ecological metagenomes</taxon>
    </lineage>
</organism>
<dbReference type="PANTHER" id="PTHR39198">
    <property type="entry name" value="HYPOTHETICAL MEMBRANE PROTEIN, CONSERVED"/>
    <property type="match status" value="1"/>
</dbReference>
<reference evidence="3" key="1">
    <citation type="submission" date="2018-05" db="EMBL/GenBank/DDBJ databases">
        <authorList>
            <person name="Lanie J.A."/>
            <person name="Ng W.-L."/>
            <person name="Kazmierczak K.M."/>
            <person name="Andrzejewski T.M."/>
            <person name="Davidsen T.M."/>
            <person name="Wayne K.J."/>
            <person name="Tettelin H."/>
            <person name="Glass J.I."/>
            <person name="Rusch D."/>
            <person name="Podicherti R."/>
            <person name="Tsui H.-C.T."/>
            <person name="Winkler M.E."/>
        </authorList>
    </citation>
    <scope>NUCLEOTIDE SEQUENCE</scope>
</reference>
<gene>
    <name evidence="3" type="ORF">METZ01_LOCUS20337</name>
</gene>
<feature type="transmembrane region" description="Helical" evidence="2">
    <location>
        <begin position="673"/>
        <end position="694"/>
    </location>
</feature>
<name>A0A381PPT2_9ZZZZ</name>
<feature type="region of interest" description="Disordered" evidence="1">
    <location>
        <begin position="170"/>
        <end position="189"/>
    </location>
</feature>
<proteinExistence type="predicted"/>
<evidence type="ECO:0000313" key="3">
    <source>
        <dbReference type="EMBL" id="SUZ67483.1"/>
    </source>
</evidence>